<protein>
    <submittedName>
        <fullName evidence="10">Putative spermidine/putrescine transport system permease protein</fullName>
    </submittedName>
</protein>
<keyword evidence="3 8" id="KW-0813">Transport</keyword>
<gene>
    <name evidence="10" type="ORF">LX70_02558</name>
</gene>
<evidence type="ECO:0000259" key="9">
    <source>
        <dbReference type="PROSITE" id="PS50928"/>
    </source>
</evidence>
<evidence type="ECO:0000256" key="5">
    <source>
        <dbReference type="ARBA" id="ARBA00022692"/>
    </source>
</evidence>
<dbReference type="Gene3D" id="1.10.3720.10">
    <property type="entry name" value="MetI-like"/>
    <property type="match status" value="1"/>
</dbReference>
<dbReference type="RefSeq" id="WP_105515146.1">
    <property type="nucleotide sequence ID" value="NZ_PVEP01000005.1"/>
</dbReference>
<evidence type="ECO:0000256" key="1">
    <source>
        <dbReference type="ARBA" id="ARBA00004651"/>
    </source>
</evidence>
<dbReference type="GO" id="GO:0005886">
    <property type="term" value="C:plasma membrane"/>
    <property type="evidence" value="ECO:0007669"/>
    <property type="project" value="UniProtKB-SubCell"/>
</dbReference>
<sequence>MSGRSSPSGGSLAPYLQVAPLAFLMITMVGIPLLTVVLLSFWEFDGIAVYPAFTWANYKEVLSSPVTLSLFLSTLKYALMTLIATTVVGFTCSYFLVFHVRDLRVQIALFLLCTIPFWTSNVIRMVSWIPFLGREGLFNSLLMQAGIIDQPLDILLYSDFAVVLTYIHLFTLFMIVPIFNSMAKINPNLIEAARDAGASGWQILWGVIVPLSKTGIALGSIFVVTLVMGDFFVVRVMSGGQSASVVSAMKNNIDQLYYPVASAMAVLLIIVVLLMVTAILRVVDIRSELAR</sequence>
<feature type="transmembrane region" description="Helical" evidence="8">
    <location>
        <begin position="160"/>
        <end position="179"/>
    </location>
</feature>
<dbReference type="PROSITE" id="PS50928">
    <property type="entry name" value="ABC_TM1"/>
    <property type="match status" value="1"/>
</dbReference>
<evidence type="ECO:0000256" key="3">
    <source>
        <dbReference type="ARBA" id="ARBA00022448"/>
    </source>
</evidence>
<keyword evidence="6 8" id="KW-1133">Transmembrane helix</keyword>
<dbReference type="AlphaFoldDB" id="A0A2S8S672"/>
<keyword evidence="4" id="KW-1003">Cell membrane</keyword>
<keyword evidence="5 8" id="KW-0812">Transmembrane</keyword>
<feature type="transmembrane region" description="Helical" evidence="8">
    <location>
        <begin position="77"/>
        <end position="97"/>
    </location>
</feature>
<feature type="domain" description="ABC transmembrane type-1" evidence="9">
    <location>
        <begin position="71"/>
        <end position="279"/>
    </location>
</feature>
<dbReference type="InterPro" id="IPR035906">
    <property type="entry name" value="MetI-like_sf"/>
</dbReference>
<dbReference type="PANTHER" id="PTHR42929">
    <property type="entry name" value="INNER MEMBRANE ABC TRANSPORTER PERMEASE PROTEIN YDCU-RELATED-RELATED"/>
    <property type="match status" value="1"/>
</dbReference>
<dbReference type="EMBL" id="PVEP01000005">
    <property type="protein sequence ID" value="PQV56292.1"/>
    <property type="molecule type" value="Genomic_DNA"/>
</dbReference>
<dbReference type="GO" id="GO:0055085">
    <property type="term" value="P:transmembrane transport"/>
    <property type="evidence" value="ECO:0007669"/>
    <property type="project" value="InterPro"/>
</dbReference>
<evidence type="ECO:0000256" key="2">
    <source>
        <dbReference type="ARBA" id="ARBA00007069"/>
    </source>
</evidence>
<dbReference type="CDD" id="cd06261">
    <property type="entry name" value="TM_PBP2"/>
    <property type="match status" value="1"/>
</dbReference>
<evidence type="ECO:0000256" key="7">
    <source>
        <dbReference type="ARBA" id="ARBA00023136"/>
    </source>
</evidence>
<dbReference type="Pfam" id="PF00528">
    <property type="entry name" value="BPD_transp_1"/>
    <property type="match status" value="1"/>
</dbReference>
<comment type="caution">
    <text evidence="10">The sequence shown here is derived from an EMBL/GenBank/DDBJ whole genome shotgun (WGS) entry which is preliminary data.</text>
</comment>
<keyword evidence="7 8" id="KW-0472">Membrane</keyword>
<name>A0A2S8S672_9RHOB</name>
<dbReference type="Proteomes" id="UP000238338">
    <property type="component" value="Unassembled WGS sequence"/>
</dbReference>
<feature type="transmembrane region" description="Helical" evidence="8">
    <location>
        <begin position="256"/>
        <end position="283"/>
    </location>
</feature>
<dbReference type="OrthoDB" id="9807047at2"/>
<comment type="subcellular location">
    <subcellularLocation>
        <location evidence="1 8">Cell membrane</location>
        <topology evidence="1 8">Multi-pass membrane protein</topology>
    </subcellularLocation>
</comment>
<keyword evidence="11" id="KW-1185">Reference proteome</keyword>
<reference evidence="10 11" key="1">
    <citation type="submission" date="2018-02" db="EMBL/GenBank/DDBJ databases">
        <title>Genomic Encyclopedia of Archaeal and Bacterial Type Strains, Phase II (KMG-II): from individual species to whole genera.</title>
        <authorList>
            <person name="Goeker M."/>
        </authorList>
    </citation>
    <scope>NUCLEOTIDE SEQUENCE [LARGE SCALE GENOMIC DNA]</scope>
    <source>
        <strain evidence="10 11">DSM 18921</strain>
    </source>
</reference>
<evidence type="ECO:0000256" key="4">
    <source>
        <dbReference type="ARBA" id="ARBA00022475"/>
    </source>
</evidence>
<accession>A0A2S8S672</accession>
<evidence type="ECO:0000313" key="11">
    <source>
        <dbReference type="Proteomes" id="UP000238338"/>
    </source>
</evidence>
<evidence type="ECO:0000256" key="6">
    <source>
        <dbReference type="ARBA" id="ARBA00022989"/>
    </source>
</evidence>
<proteinExistence type="inferred from homology"/>
<dbReference type="PANTHER" id="PTHR42929:SF1">
    <property type="entry name" value="INNER MEMBRANE ABC TRANSPORTER PERMEASE PROTEIN YDCU-RELATED"/>
    <property type="match status" value="1"/>
</dbReference>
<evidence type="ECO:0000313" key="10">
    <source>
        <dbReference type="EMBL" id="PQV56292.1"/>
    </source>
</evidence>
<evidence type="ECO:0000256" key="8">
    <source>
        <dbReference type="RuleBase" id="RU363032"/>
    </source>
</evidence>
<dbReference type="SUPFAM" id="SSF161098">
    <property type="entry name" value="MetI-like"/>
    <property type="match status" value="1"/>
</dbReference>
<comment type="similarity">
    <text evidence="2">Belongs to the binding-protein-dependent transport system permease family. CysTW subfamily.</text>
</comment>
<feature type="transmembrane region" description="Helical" evidence="8">
    <location>
        <begin position="109"/>
        <end position="131"/>
    </location>
</feature>
<feature type="transmembrane region" description="Helical" evidence="8">
    <location>
        <begin position="21"/>
        <end position="42"/>
    </location>
</feature>
<dbReference type="InterPro" id="IPR000515">
    <property type="entry name" value="MetI-like"/>
</dbReference>
<organism evidence="10 11">
    <name type="scientific">Albidovulum denitrificans</name>
    <dbReference type="NCBI Taxonomy" id="404881"/>
    <lineage>
        <taxon>Bacteria</taxon>
        <taxon>Pseudomonadati</taxon>
        <taxon>Pseudomonadota</taxon>
        <taxon>Alphaproteobacteria</taxon>
        <taxon>Rhodobacterales</taxon>
        <taxon>Paracoccaceae</taxon>
        <taxon>Albidovulum</taxon>
    </lineage>
</organism>